<dbReference type="Proteomes" id="UP000193922">
    <property type="component" value="Unassembled WGS sequence"/>
</dbReference>
<dbReference type="AlphaFoldDB" id="A0A1Y1VYK2"/>
<gene>
    <name evidence="2" type="ORF">DL89DRAFT_260411</name>
</gene>
<dbReference type="EMBL" id="MCFD01000017">
    <property type="protein sequence ID" value="ORX66115.1"/>
    <property type="molecule type" value="Genomic_DNA"/>
</dbReference>
<dbReference type="OrthoDB" id="5582002at2759"/>
<dbReference type="GeneID" id="63802428"/>
<evidence type="ECO:0000313" key="2">
    <source>
        <dbReference type="EMBL" id="ORX66115.1"/>
    </source>
</evidence>
<name>A0A1Y1VYK2_9FUNG</name>
<proteinExistence type="predicted"/>
<reference evidence="2 3" key="1">
    <citation type="submission" date="2016-07" db="EMBL/GenBank/DDBJ databases">
        <title>Pervasive Adenine N6-methylation of Active Genes in Fungi.</title>
        <authorList>
            <consortium name="DOE Joint Genome Institute"/>
            <person name="Mondo S.J."/>
            <person name="Dannebaum R.O."/>
            <person name="Kuo R.C."/>
            <person name="Labutti K."/>
            <person name="Haridas S."/>
            <person name="Kuo A."/>
            <person name="Salamov A."/>
            <person name="Ahrendt S.R."/>
            <person name="Lipzen A."/>
            <person name="Sullivan W."/>
            <person name="Andreopoulos W.B."/>
            <person name="Clum A."/>
            <person name="Lindquist E."/>
            <person name="Daum C."/>
            <person name="Ramamoorthy G.K."/>
            <person name="Gryganskyi A."/>
            <person name="Culley D."/>
            <person name="Magnuson J.K."/>
            <person name="James T.Y."/>
            <person name="O'Malley M.A."/>
            <person name="Stajich J.E."/>
            <person name="Spatafora J.W."/>
            <person name="Visel A."/>
            <person name="Grigoriev I.V."/>
        </authorList>
    </citation>
    <scope>NUCLEOTIDE SEQUENCE [LARGE SCALE GENOMIC DNA]</scope>
    <source>
        <strain evidence="2 3">ATCC 12442</strain>
    </source>
</reference>
<comment type="caution">
    <text evidence="2">The sequence shown here is derived from an EMBL/GenBank/DDBJ whole genome shotgun (WGS) entry which is preliminary data.</text>
</comment>
<feature type="compositionally biased region" description="Low complexity" evidence="1">
    <location>
        <begin position="1"/>
        <end position="17"/>
    </location>
</feature>
<sequence length="497" mass="55143">MYYPDDSSSGSSYGSDMDASRPSTAAHIPAARSAQSVDLDDRLRSLPDNRSLPNIKIKVKDRSRNRLKYAGQGYTGSYSSHDDSDGSVCDNPSVNEIVYRRAPALSKRMIGAARLSEMMYGRRRHRAAEEAAMAEERRKQAELRLLEEGKRKRKKRHRRQLNVIRTGIDGDLQTSQTMEQSAMPAADGLALDNKELPEKQILQEQIADKPKQLLSTSDGGPESEFNLRMSFASDMDSDEEFNGLLAPGAFGDEKQKELADGNKFRRILGAKAHEREARLFKPVVFDPNRGNAANGASWAQNDQGGEGFKFPFCCCGAKYCVAATFAMIVLLSIVGFFLWPRVPSISISSLSALEPAKITYDKQESLFGIMMPLQINYAINSGNFYPLVISRVHVLGFNGVTGNRIIETEILRLESLPQTLQFHSANTTMHYLTSDMSDPALVDLFAKCAPKSSGLQSSDLERSGKLSIRFHIKVDVGNFGWLKQPVVTLNQQVECPE</sequence>
<protein>
    <submittedName>
        <fullName evidence="2">Uncharacterized protein</fullName>
    </submittedName>
</protein>
<feature type="region of interest" description="Disordered" evidence="1">
    <location>
        <begin position="1"/>
        <end position="49"/>
    </location>
</feature>
<keyword evidence="3" id="KW-1185">Reference proteome</keyword>
<accession>A0A1Y1VYK2</accession>
<evidence type="ECO:0000256" key="1">
    <source>
        <dbReference type="SAM" id="MobiDB-lite"/>
    </source>
</evidence>
<organism evidence="2 3">
    <name type="scientific">Linderina pennispora</name>
    <dbReference type="NCBI Taxonomy" id="61395"/>
    <lineage>
        <taxon>Eukaryota</taxon>
        <taxon>Fungi</taxon>
        <taxon>Fungi incertae sedis</taxon>
        <taxon>Zoopagomycota</taxon>
        <taxon>Kickxellomycotina</taxon>
        <taxon>Kickxellomycetes</taxon>
        <taxon>Kickxellales</taxon>
        <taxon>Kickxellaceae</taxon>
        <taxon>Linderina</taxon>
    </lineage>
</organism>
<evidence type="ECO:0000313" key="3">
    <source>
        <dbReference type="Proteomes" id="UP000193922"/>
    </source>
</evidence>
<dbReference type="RefSeq" id="XP_040740142.1">
    <property type="nucleotide sequence ID" value="XM_040885780.1"/>
</dbReference>